<dbReference type="GO" id="GO:0003723">
    <property type="term" value="F:RNA binding"/>
    <property type="evidence" value="ECO:0007669"/>
    <property type="project" value="InterPro"/>
</dbReference>
<dbReference type="PROSITE" id="PS50921">
    <property type="entry name" value="ANTAR"/>
    <property type="match status" value="1"/>
</dbReference>
<dbReference type="EMBL" id="AOPZ01000067">
    <property type="protein sequence ID" value="EPH45204.1"/>
    <property type="molecule type" value="Genomic_DNA"/>
</dbReference>
<dbReference type="Pfam" id="PF03861">
    <property type="entry name" value="ANTAR"/>
    <property type="match status" value="1"/>
</dbReference>
<proteinExistence type="predicted"/>
<dbReference type="PATRIC" id="fig|1286094.4.peg.1808"/>
<feature type="region of interest" description="Disordered" evidence="1">
    <location>
        <begin position="1"/>
        <end position="25"/>
    </location>
</feature>
<evidence type="ECO:0000259" key="2">
    <source>
        <dbReference type="PROSITE" id="PS50921"/>
    </source>
</evidence>
<organism evidence="3 4">
    <name type="scientific">Streptomyces aurantiacus JA 4570</name>
    <dbReference type="NCBI Taxonomy" id="1286094"/>
    <lineage>
        <taxon>Bacteria</taxon>
        <taxon>Bacillati</taxon>
        <taxon>Actinomycetota</taxon>
        <taxon>Actinomycetes</taxon>
        <taxon>Kitasatosporales</taxon>
        <taxon>Streptomycetaceae</taxon>
        <taxon>Streptomyces</taxon>
        <taxon>Streptomyces aurantiacus group</taxon>
    </lineage>
</organism>
<name>S3ZQW7_9ACTN</name>
<protein>
    <recommendedName>
        <fullName evidence="2">ANTAR domain-containing protein</fullName>
    </recommendedName>
</protein>
<sequence>MEASDVDAQESHREPRTPPDSPAVAPVVAAKEEEISALREEVGHLKQAVRSHAAVDQAIGALAAISNIRPEQAWDVLTEVSQHTNVKLRVIAEQVVEWTCDGELSEEVRSALQASLARQEPCDPPQDAQDA</sequence>
<evidence type="ECO:0000313" key="3">
    <source>
        <dbReference type="EMBL" id="EPH45204.1"/>
    </source>
</evidence>
<dbReference type="InterPro" id="IPR011006">
    <property type="entry name" value="CheY-like_superfamily"/>
</dbReference>
<comment type="caution">
    <text evidence="3">The sequence shown here is derived from an EMBL/GenBank/DDBJ whole genome shotgun (WGS) entry which is preliminary data.</text>
</comment>
<dbReference type="Proteomes" id="UP000014629">
    <property type="component" value="Unassembled WGS sequence"/>
</dbReference>
<dbReference type="InterPro" id="IPR005561">
    <property type="entry name" value="ANTAR"/>
</dbReference>
<dbReference type="InterPro" id="IPR036388">
    <property type="entry name" value="WH-like_DNA-bd_sf"/>
</dbReference>
<dbReference type="SMART" id="SM01012">
    <property type="entry name" value="ANTAR"/>
    <property type="match status" value="1"/>
</dbReference>
<evidence type="ECO:0000256" key="1">
    <source>
        <dbReference type="SAM" id="MobiDB-lite"/>
    </source>
</evidence>
<reference evidence="3 4" key="1">
    <citation type="submission" date="2013-02" db="EMBL/GenBank/DDBJ databases">
        <title>Draft Genome Sequence of Streptomyces aurantiacus, Which Produces Setomimycin.</title>
        <authorList>
            <person name="Gruening B.A."/>
            <person name="Praeg A."/>
            <person name="Erxleben A."/>
            <person name="Guenther S."/>
            <person name="Mueller M."/>
        </authorList>
    </citation>
    <scope>NUCLEOTIDE SEQUENCE [LARGE SCALE GENOMIC DNA]</scope>
    <source>
        <strain evidence="3 4">JA 4570</strain>
    </source>
</reference>
<dbReference type="SUPFAM" id="SSF52172">
    <property type="entry name" value="CheY-like"/>
    <property type="match status" value="1"/>
</dbReference>
<feature type="domain" description="ANTAR" evidence="2">
    <location>
        <begin position="35"/>
        <end position="96"/>
    </location>
</feature>
<keyword evidence="4" id="KW-1185">Reference proteome</keyword>
<gene>
    <name evidence="3" type="ORF">STRAU_1832</name>
</gene>
<dbReference type="Gene3D" id="1.10.10.10">
    <property type="entry name" value="Winged helix-like DNA-binding domain superfamily/Winged helix DNA-binding domain"/>
    <property type="match status" value="1"/>
</dbReference>
<evidence type="ECO:0000313" key="4">
    <source>
        <dbReference type="Proteomes" id="UP000014629"/>
    </source>
</evidence>
<accession>S3ZQW7</accession>
<dbReference type="AlphaFoldDB" id="S3ZQW7"/>